<sequence>MAIELLRKDCVTLDAGLLEELVTSTETPVSDAPPPTPEGLGSVRPTLLTLLLSPKEPKEPRRR</sequence>
<reference evidence="2 3" key="1">
    <citation type="journal article" date="2019" name="Int. J. Syst. Evol. Microbiol.">
        <title>The Global Catalogue of Microorganisms (GCM) 10K type strain sequencing project: providing services to taxonomists for standard genome sequencing and annotation.</title>
        <authorList>
            <consortium name="The Broad Institute Genomics Platform"/>
            <consortium name="The Broad Institute Genome Sequencing Center for Infectious Disease"/>
            <person name="Wu L."/>
            <person name="Ma J."/>
        </authorList>
    </citation>
    <scope>NUCLEOTIDE SEQUENCE [LARGE SCALE GENOMIC DNA]</scope>
    <source>
        <strain evidence="2 3">JCM 4358</strain>
    </source>
</reference>
<feature type="region of interest" description="Disordered" evidence="1">
    <location>
        <begin position="23"/>
        <end position="63"/>
    </location>
</feature>
<evidence type="ECO:0000313" key="3">
    <source>
        <dbReference type="Proteomes" id="UP001499986"/>
    </source>
</evidence>
<name>A0ABN3HRQ7_9ACTN</name>
<dbReference type="EMBL" id="BAAASE010000001">
    <property type="protein sequence ID" value="GAA2386469.1"/>
    <property type="molecule type" value="Genomic_DNA"/>
</dbReference>
<organism evidence="2 3">
    <name type="scientific">Streptomyces coeruleofuscus</name>
    <dbReference type="NCBI Taxonomy" id="66879"/>
    <lineage>
        <taxon>Bacteria</taxon>
        <taxon>Bacillati</taxon>
        <taxon>Actinomycetota</taxon>
        <taxon>Actinomycetes</taxon>
        <taxon>Kitasatosporales</taxon>
        <taxon>Streptomycetaceae</taxon>
        <taxon>Streptomyces</taxon>
    </lineage>
</organism>
<accession>A0ABN3HRQ7</accession>
<gene>
    <name evidence="2" type="ORF">GCM10010255_12260</name>
</gene>
<evidence type="ECO:0000256" key="1">
    <source>
        <dbReference type="SAM" id="MobiDB-lite"/>
    </source>
</evidence>
<dbReference type="Proteomes" id="UP001499986">
    <property type="component" value="Unassembled WGS sequence"/>
</dbReference>
<comment type="caution">
    <text evidence="2">The sequence shown here is derived from an EMBL/GenBank/DDBJ whole genome shotgun (WGS) entry which is preliminary data.</text>
</comment>
<evidence type="ECO:0000313" key="2">
    <source>
        <dbReference type="EMBL" id="GAA2386469.1"/>
    </source>
</evidence>
<protein>
    <submittedName>
        <fullName evidence="2">Uncharacterized protein</fullName>
    </submittedName>
</protein>
<keyword evidence="3" id="KW-1185">Reference proteome</keyword>
<proteinExistence type="predicted"/>
<dbReference type="RefSeq" id="WP_086852859.1">
    <property type="nucleotide sequence ID" value="NZ_BAAASE010000001.1"/>
</dbReference>